<dbReference type="AlphaFoldDB" id="A0A5N5T4U1"/>
<feature type="compositionally biased region" description="Basic residues" evidence="2">
    <location>
        <begin position="318"/>
        <end position="328"/>
    </location>
</feature>
<sequence length="531" mass="57896">MIEWIDALRSKLREMVILTPKDNLYSREPGGLRSPLLRNPASPLPPTPIFRFPPTSFDFREDASSINSLRLGPSPAPSMTLSVASGLSVMSGLSSMQSLSNSAASSVISGAEAIPSPSCVTYVRNQPDTIINRRSSSFRQSLPGSPTTPNFQSGPVTFVRSPPAPQSSSSATRSDHVTVISVPSNSGTVFNFDLMGAVLESSGAVAKRPALCSSLTVDDNQPELDQDQSYNSYPDPNAVHLRVGNSLGAGGGGGLHSIEPSRSQVQAGIRMSAYGHTEVHQRQDNEGAYEPLFLASTSEASPSSPTVQTPQAPNTGLLRRRSEHRRSGRRDQNRRSASVGPSIAPKQQQYQVGTDGRLMSLREQQVVRLQKEIAHQAGVRLTLRKKDCVNAIAFVNCFNQVFVAGWKQRDHPYLHNTFHLGDRLVSINGTPVATAAEAQNLIRNELSMMVEFIIRRVPYGKVFALKRETEGQALGIIREGNSAEIKEHSEIADRLNAVGKDISILIQPLDLVKQLKRQLKLIKGYKDYIVM</sequence>
<evidence type="ECO:0000256" key="2">
    <source>
        <dbReference type="SAM" id="MobiDB-lite"/>
    </source>
</evidence>
<evidence type="ECO:0000313" key="4">
    <source>
        <dbReference type="Proteomes" id="UP000326759"/>
    </source>
</evidence>
<comment type="caution">
    <text evidence="3">The sequence shown here is derived from an EMBL/GenBank/DDBJ whole genome shotgun (WGS) entry which is preliminary data.</text>
</comment>
<dbReference type="InterPro" id="IPR036034">
    <property type="entry name" value="PDZ_sf"/>
</dbReference>
<feature type="compositionally biased region" description="Polar residues" evidence="2">
    <location>
        <begin position="136"/>
        <end position="155"/>
    </location>
</feature>
<evidence type="ECO:0000313" key="3">
    <source>
        <dbReference type="EMBL" id="KAB7501594.1"/>
    </source>
</evidence>
<reference evidence="3 4" key="1">
    <citation type="journal article" date="2019" name="PLoS Biol.">
        <title>Sex chromosomes control vertical transmission of feminizing Wolbachia symbionts in an isopod.</title>
        <authorList>
            <person name="Becking T."/>
            <person name="Chebbi M.A."/>
            <person name="Giraud I."/>
            <person name="Moumen B."/>
            <person name="Laverre T."/>
            <person name="Caubet Y."/>
            <person name="Peccoud J."/>
            <person name="Gilbert C."/>
            <person name="Cordaux R."/>
        </authorList>
    </citation>
    <scope>NUCLEOTIDE SEQUENCE [LARGE SCALE GENOMIC DNA]</scope>
    <source>
        <strain evidence="3">ANa2</strain>
        <tissue evidence="3">Whole body excluding digestive tract and cuticle</tissue>
    </source>
</reference>
<dbReference type="SUPFAM" id="SSF50156">
    <property type="entry name" value="PDZ domain-like"/>
    <property type="match status" value="1"/>
</dbReference>
<dbReference type="PANTHER" id="PTHR12345:SF11">
    <property type="entry name" value="FI13065P"/>
    <property type="match status" value="1"/>
</dbReference>
<dbReference type="InterPro" id="IPR051230">
    <property type="entry name" value="APP-Binding"/>
</dbReference>
<dbReference type="PANTHER" id="PTHR12345">
    <property type="entry name" value="SYNTENIN RELATED"/>
    <property type="match status" value="1"/>
</dbReference>
<feature type="region of interest" description="Disordered" evidence="2">
    <location>
        <begin position="297"/>
        <end position="352"/>
    </location>
</feature>
<feature type="compositionally biased region" description="Low complexity" evidence="2">
    <location>
        <begin position="297"/>
        <end position="306"/>
    </location>
</feature>
<protein>
    <recommendedName>
        <fullName evidence="5">PDZ domain-containing protein</fullName>
    </recommendedName>
</protein>
<dbReference type="GO" id="GO:0005737">
    <property type="term" value="C:cytoplasm"/>
    <property type="evidence" value="ECO:0007669"/>
    <property type="project" value="TreeGrafter"/>
</dbReference>
<feature type="region of interest" description="Disordered" evidence="2">
    <location>
        <begin position="136"/>
        <end position="175"/>
    </location>
</feature>
<feature type="region of interest" description="Disordered" evidence="2">
    <location>
        <begin position="217"/>
        <end position="237"/>
    </location>
</feature>
<dbReference type="Proteomes" id="UP000326759">
    <property type="component" value="Unassembled WGS sequence"/>
</dbReference>
<gene>
    <name evidence="3" type="ORF">Anas_06705</name>
</gene>
<keyword evidence="1" id="KW-0677">Repeat</keyword>
<name>A0A5N5T4U1_9CRUS</name>
<dbReference type="GO" id="GO:0005886">
    <property type="term" value="C:plasma membrane"/>
    <property type="evidence" value="ECO:0007669"/>
    <property type="project" value="TreeGrafter"/>
</dbReference>
<organism evidence="3 4">
    <name type="scientific">Armadillidium nasatum</name>
    <dbReference type="NCBI Taxonomy" id="96803"/>
    <lineage>
        <taxon>Eukaryota</taxon>
        <taxon>Metazoa</taxon>
        <taxon>Ecdysozoa</taxon>
        <taxon>Arthropoda</taxon>
        <taxon>Crustacea</taxon>
        <taxon>Multicrustacea</taxon>
        <taxon>Malacostraca</taxon>
        <taxon>Eumalacostraca</taxon>
        <taxon>Peracarida</taxon>
        <taxon>Isopoda</taxon>
        <taxon>Oniscidea</taxon>
        <taxon>Crinocheta</taxon>
        <taxon>Armadillidiidae</taxon>
        <taxon>Armadillidium</taxon>
    </lineage>
</organism>
<evidence type="ECO:0000256" key="1">
    <source>
        <dbReference type="ARBA" id="ARBA00022737"/>
    </source>
</evidence>
<dbReference type="EMBL" id="SEYY01010145">
    <property type="protein sequence ID" value="KAB7501594.1"/>
    <property type="molecule type" value="Genomic_DNA"/>
</dbReference>
<accession>A0A5N5T4U1</accession>
<dbReference type="OrthoDB" id="6126662at2759"/>
<proteinExistence type="predicted"/>
<keyword evidence="4" id="KW-1185">Reference proteome</keyword>
<evidence type="ECO:0008006" key="5">
    <source>
        <dbReference type="Google" id="ProtNLM"/>
    </source>
</evidence>